<dbReference type="EMBL" id="KZ678137">
    <property type="protein sequence ID" value="PSN65066.1"/>
    <property type="molecule type" value="Genomic_DNA"/>
</dbReference>
<dbReference type="PANTHER" id="PTHR40267">
    <property type="entry name" value="BLR3294 PROTEIN"/>
    <property type="match status" value="1"/>
</dbReference>
<dbReference type="AlphaFoldDB" id="A0A2T2NIH3"/>
<dbReference type="PIRSF" id="PIRSF015736">
    <property type="entry name" value="MI"/>
    <property type="match status" value="1"/>
</dbReference>
<dbReference type="Gene3D" id="3.40.50.12500">
    <property type="match status" value="1"/>
</dbReference>
<organism evidence="1 2">
    <name type="scientific">Corynespora cassiicola Philippines</name>
    <dbReference type="NCBI Taxonomy" id="1448308"/>
    <lineage>
        <taxon>Eukaryota</taxon>
        <taxon>Fungi</taxon>
        <taxon>Dikarya</taxon>
        <taxon>Ascomycota</taxon>
        <taxon>Pezizomycotina</taxon>
        <taxon>Dothideomycetes</taxon>
        <taxon>Pleosporomycetidae</taxon>
        <taxon>Pleosporales</taxon>
        <taxon>Corynesporascaceae</taxon>
        <taxon>Corynespora</taxon>
    </lineage>
</organism>
<accession>A0A2T2NIH3</accession>
<evidence type="ECO:0008006" key="3">
    <source>
        <dbReference type="Google" id="ProtNLM"/>
    </source>
</evidence>
<evidence type="ECO:0000313" key="1">
    <source>
        <dbReference type="EMBL" id="PSN65066.1"/>
    </source>
</evidence>
<dbReference type="InterPro" id="IPR026286">
    <property type="entry name" value="MaiA/AMDase"/>
</dbReference>
<dbReference type="Proteomes" id="UP000240883">
    <property type="component" value="Unassembled WGS sequence"/>
</dbReference>
<dbReference type="InterPro" id="IPR053714">
    <property type="entry name" value="Iso_Racemase_Enz_sf"/>
</dbReference>
<dbReference type="PANTHER" id="PTHR40267:SF1">
    <property type="entry name" value="BLR3294 PROTEIN"/>
    <property type="match status" value="1"/>
</dbReference>
<name>A0A2T2NIH3_CORCC</name>
<evidence type="ECO:0000313" key="2">
    <source>
        <dbReference type="Proteomes" id="UP000240883"/>
    </source>
</evidence>
<dbReference type="OrthoDB" id="414270at2759"/>
<gene>
    <name evidence="1" type="ORF">BS50DRAFT_575160</name>
</gene>
<keyword evidence="2" id="KW-1185">Reference proteome</keyword>
<sequence length="220" mass="23728">MLVPGVSWHSGRILIRNPDLDSDEVFERFLVDLRKEIGNAVDSVMTAHPDHVVMGMSSETFWGGRAGAAKFEALMISLSGGLDITTGARACNAALRTLGAKKIGVITPYQSVGDEQVRAYLTEEGFEVAGVHGLKCPTAKSIAEVGPERLREAFRAVNGPGVDALVQVGTNLFCARVAAEMEEELGKPVIAINTATVWHAYRTHGIRDQLEGFGCLLERH</sequence>
<protein>
    <recommendedName>
        <fullName evidence="3">Arylmalonate decarboxylase</fullName>
    </recommendedName>
</protein>
<dbReference type="Pfam" id="PF17645">
    <property type="entry name" value="Amdase"/>
    <property type="match status" value="1"/>
</dbReference>
<reference evidence="1 2" key="1">
    <citation type="journal article" date="2018" name="Front. Microbiol.">
        <title>Genome-Wide Analysis of Corynespora cassiicola Leaf Fall Disease Putative Effectors.</title>
        <authorList>
            <person name="Lopez D."/>
            <person name="Ribeiro S."/>
            <person name="Label P."/>
            <person name="Fumanal B."/>
            <person name="Venisse J.S."/>
            <person name="Kohler A."/>
            <person name="de Oliveira R.R."/>
            <person name="Labutti K."/>
            <person name="Lipzen A."/>
            <person name="Lail K."/>
            <person name="Bauer D."/>
            <person name="Ohm R.A."/>
            <person name="Barry K.W."/>
            <person name="Spatafora J."/>
            <person name="Grigoriev I.V."/>
            <person name="Martin F.M."/>
            <person name="Pujade-Renaud V."/>
        </authorList>
    </citation>
    <scope>NUCLEOTIDE SEQUENCE [LARGE SCALE GENOMIC DNA]</scope>
    <source>
        <strain evidence="1 2">Philippines</strain>
    </source>
</reference>
<proteinExistence type="predicted"/>